<dbReference type="EMBL" id="JAACXV010014165">
    <property type="protein sequence ID" value="KAF7269859.1"/>
    <property type="molecule type" value="Genomic_DNA"/>
</dbReference>
<evidence type="ECO:0000313" key="2">
    <source>
        <dbReference type="Proteomes" id="UP000625711"/>
    </source>
</evidence>
<protein>
    <submittedName>
        <fullName evidence="1">Uncharacterized protein</fullName>
    </submittedName>
</protein>
<proteinExistence type="predicted"/>
<reference evidence="1" key="1">
    <citation type="submission" date="2020-08" db="EMBL/GenBank/DDBJ databases">
        <title>Genome sequencing and assembly of the red palm weevil Rhynchophorus ferrugineus.</title>
        <authorList>
            <person name="Dias G.B."/>
            <person name="Bergman C.M."/>
            <person name="Manee M."/>
        </authorList>
    </citation>
    <scope>NUCLEOTIDE SEQUENCE</scope>
    <source>
        <strain evidence="1">AA-2017</strain>
        <tissue evidence="1">Whole larva</tissue>
    </source>
</reference>
<organism evidence="1 2">
    <name type="scientific">Rhynchophorus ferrugineus</name>
    <name type="common">Red palm weevil</name>
    <name type="synonym">Curculio ferrugineus</name>
    <dbReference type="NCBI Taxonomy" id="354439"/>
    <lineage>
        <taxon>Eukaryota</taxon>
        <taxon>Metazoa</taxon>
        <taxon>Ecdysozoa</taxon>
        <taxon>Arthropoda</taxon>
        <taxon>Hexapoda</taxon>
        <taxon>Insecta</taxon>
        <taxon>Pterygota</taxon>
        <taxon>Neoptera</taxon>
        <taxon>Endopterygota</taxon>
        <taxon>Coleoptera</taxon>
        <taxon>Polyphaga</taxon>
        <taxon>Cucujiformia</taxon>
        <taxon>Curculionidae</taxon>
        <taxon>Dryophthorinae</taxon>
        <taxon>Rhynchophorus</taxon>
    </lineage>
</organism>
<name>A0A834HXB6_RHYFE</name>
<dbReference type="AlphaFoldDB" id="A0A834HXB6"/>
<sequence>MSFSLVGRSFLPPSRLSLRDILADDDGELEFKRLDWWDLLVSDFAKGEIRKNRFLKCRLLFMGFVKGEWET</sequence>
<gene>
    <name evidence="1" type="ORF">GWI33_017125</name>
</gene>
<comment type="caution">
    <text evidence="1">The sequence shown here is derived from an EMBL/GenBank/DDBJ whole genome shotgun (WGS) entry which is preliminary data.</text>
</comment>
<evidence type="ECO:0000313" key="1">
    <source>
        <dbReference type="EMBL" id="KAF7269859.1"/>
    </source>
</evidence>
<dbReference type="Proteomes" id="UP000625711">
    <property type="component" value="Unassembled WGS sequence"/>
</dbReference>
<keyword evidence="2" id="KW-1185">Reference proteome</keyword>
<accession>A0A834HXB6</accession>